<dbReference type="RefSeq" id="WP_019019630.1">
    <property type="nucleotide sequence ID" value="NZ_BMXD01000008.1"/>
</dbReference>
<keyword evidence="2" id="KW-1185">Reference proteome</keyword>
<evidence type="ECO:0008006" key="3">
    <source>
        <dbReference type="Google" id="ProtNLM"/>
    </source>
</evidence>
<evidence type="ECO:0000313" key="1">
    <source>
        <dbReference type="EMBL" id="MFC3290688.1"/>
    </source>
</evidence>
<dbReference type="Proteomes" id="UP001595640">
    <property type="component" value="Unassembled WGS sequence"/>
</dbReference>
<protein>
    <recommendedName>
        <fullName evidence="3">Type II secretion system protein M</fullName>
    </recommendedName>
</protein>
<name>A0ABV7LXB7_9GAMM</name>
<reference evidence="2" key="1">
    <citation type="journal article" date="2019" name="Int. J. Syst. Evol. Microbiol.">
        <title>The Global Catalogue of Microorganisms (GCM) 10K type strain sequencing project: providing services to taxonomists for standard genome sequencing and annotation.</title>
        <authorList>
            <consortium name="The Broad Institute Genomics Platform"/>
            <consortium name="The Broad Institute Genome Sequencing Center for Infectious Disease"/>
            <person name="Wu L."/>
            <person name="Ma J."/>
        </authorList>
    </citation>
    <scope>NUCLEOTIDE SEQUENCE [LARGE SCALE GENOMIC DNA]</scope>
    <source>
        <strain evidence="2">KCTC 12847</strain>
    </source>
</reference>
<accession>A0ABV7LXB7</accession>
<organism evidence="1 2">
    <name type="scientific">Modicisalibacter luteus</name>
    <dbReference type="NCBI Taxonomy" id="453962"/>
    <lineage>
        <taxon>Bacteria</taxon>
        <taxon>Pseudomonadati</taxon>
        <taxon>Pseudomonadota</taxon>
        <taxon>Gammaproteobacteria</taxon>
        <taxon>Oceanospirillales</taxon>
        <taxon>Halomonadaceae</taxon>
        <taxon>Modicisalibacter</taxon>
    </lineage>
</organism>
<gene>
    <name evidence="1" type="ORF">ACFOEI_01230</name>
</gene>
<sequence>MIPAKPLFANARQAWQRRPAAERLRLSIGTGISLTLVGYLLAQQIDFAKMINAELWNAPSQYEASLLTDLPPVTTMTADTWRQGALRHSLVLDRLEASDDGWRLVGRADNLDAFEHFSAWAAQRGWWALDWTLARDDEAGLAVEVRFVAQLEREPMAALEEATP</sequence>
<comment type="caution">
    <text evidence="1">The sequence shown here is derived from an EMBL/GenBank/DDBJ whole genome shotgun (WGS) entry which is preliminary data.</text>
</comment>
<evidence type="ECO:0000313" key="2">
    <source>
        <dbReference type="Proteomes" id="UP001595640"/>
    </source>
</evidence>
<dbReference type="EMBL" id="JBHRUH010000003">
    <property type="protein sequence ID" value="MFC3290688.1"/>
    <property type="molecule type" value="Genomic_DNA"/>
</dbReference>
<proteinExistence type="predicted"/>